<gene>
    <name evidence="6" type="ORF">ACHAXA_008115</name>
</gene>
<evidence type="ECO:0000313" key="6">
    <source>
        <dbReference type="EMBL" id="KAL3822975.1"/>
    </source>
</evidence>
<dbReference type="EMBL" id="JALLPB020000049">
    <property type="protein sequence ID" value="KAL3822975.1"/>
    <property type="molecule type" value="Genomic_DNA"/>
</dbReference>
<dbReference type="PANTHER" id="PTHR15999">
    <property type="entry name" value="ZINC FINGER CW-TYPE PWWP DOMAIN PROTEIN 1"/>
    <property type="match status" value="1"/>
</dbReference>
<evidence type="ECO:0000256" key="2">
    <source>
        <dbReference type="ARBA" id="ARBA00022771"/>
    </source>
</evidence>
<keyword evidence="2" id="KW-0863">Zinc-finger</keyword>
<keyword evidence="7" id="KW-1185">Reference proteome</keyword>
<evidence type="ECO:0000256" key="3">
    <source>
        <dbReference type="ARBA" id="ARBA00022833"/>
    </source>
</evidence>
<dbReference type="Gene3D" id="3.30.40.100">
    <property type="match status" value="2"/>
</dbReference>
<feature type="domain" description="CW-type" evidence="5">
    <location>
        <begin position="452"/>
        <end position="512"/>
    </location>
</feature>
<reference evidence="6 7" key="1">
    <citation type="submission" date="2024-10" db="EMBL/GenBank/DDBJ databases">
        <title>Updated reference genomes for cyclostephanoid diatoms.</title>
        <authorList>
            <person name="Roberts W.R."/>
            <person name="Alverson A.J."/>
        </authorList>
    </citation>
    <scope>NUCLEOTIDE SEQUENCE [LARGE SCALE GENOMIC DNA]</scope>
    <source>
        <strain evidence="6 7">AJA228-03</strain>
    </source>
</reference>
<dbReference type="GO" id="GO:0008270">
    <property type="term" value="F:zinc ion binding"/>
    <property type="evidence" value="ECO:0007669"/>
    <property type="project" value="UniProtKB-KW"/>
</dbReference>
<evidence type="ECO:0000256" key="1">
    <source>
        <dbReference type="ARBA" id="ARBA00022723"/>
    </source>
</evidence>
<dbReference type="Pfam" id="PF07496">
    <property type="entry name" value="zf-CW"/>
    <property type="match status" value="2"/>
</dbReference>
<comment type="caution">
    <text evidence="6">The sequence shown here is derived from an EMBL/GenBank/DDBJ whole genome shotgun (WGS) entry which is preliminary data.</text>
</comment>
<dbReference type="PANTHER" id="PTHR15999:SF2">
    <property type="entry name" value="ZINC FINGER CW-TYPE PWWP DOMAIN PROTEIN 1"/>
    <property type="match status" value="1"/>
</dbReference>
<accession>A0ABD3SET0</accession>
<feature type="compositionally biased region" description="Low complexity" evidence="4">
    <location>
        <begin position="136"/>
        <end position="155"/>
    </location>
</feature>
<organism evidence="6 7">
    <name type="scientific">Cyclostephanos tholiformis</name>
    <dbReference type="NCBI Taxonomy" id="382380"/>
    <lineage>
        <taxon>Eukaryota</taxon>
        <taxon>Sar</taxon>
        <taxon>Stramenopiles</taxon>
        <taxon>Ochrophyta</taxon>
        <taxon>Bacillariophyta</taxon>
        <taxon>Coscinodiscophyceae</taxon>
        <taxon>Thalassiosirophycidae</taxon>
        <taxon>Stephanodiscales</taxon>
        <taxon>Stephanodiscaceae</taxon>
        <taxon>Cyclostephanos</taxon>
    </lineage>
</organism>
<sequence length="526" mass="57123">MASGTSSEREGGGGGVKSKKKSAAAIKRAKKGWQVGQTMRVKGSAVEWEEKRKKKKKKADEAGIGGDGDATDGGEVLVGGGLKGTMMKKIKKVSGGGDKEAIRKIMPKLPTAASRKKKENAPSSSGATGEGGGGPQQSSMLSSSSSHPSGYSAQQAATRRMDRNFMMSAMRRHMRIEGLKSVRNFNSTAFLEEAENYLDMREGRKGRKTTTSRTLTSSSPPPPASSSYVNSSSSFRDETGEEEGIGVYGDFASDGRRIGKRRKKKKKGKTGLNANGATTTDHHAPAEPSDDDVAHVPGSGNEDDDWEEGETTTSDPSAGGHRGGSVKDVIDDADMSEGEEISIFGQTAGAINATWVECDRCKKWRRLRGVVDARKLPPRWYCSMNKTDPDRARCSAPEEEYESSTTPESAMDQRTRRHLRVWVRRLHCNEAFENRQRSSKKRASAASGPMTPDQPYEWIRCCSPSCGKWRMLLRSMDANSIMSKCKGGEWYCVMNTWDEKTASCGAAQENLPSTGCPPWVLVDSGD</sequence>
<dbReference type="InterPro" id="IPR011124">
    <property type="entry name" value="Znf_CW"/>
</dbReference>
<evidence type="ECO:0000313" key="7">
    <source>
        <dbReference type="Proteomes" id="UP001530377"/>
    </source>
</evidence>
<keyword evidence="3" id="KW-0862">Zinc</keyword>
<dbReference type="AlphaFoldDB" id="A0ABD3SET0"/>
<dbReference type="Proteomes" id="UP001530377">
    <property type="component" value="Unassembled WGS sequence"/>
</dbReference>
<evidence type="ECO:0000256" key="4">
    <source>
        <dbReference type="SAM" id="MobiDB-lite"/>
    </source>
</evidence>
<keyword evidence="1" id="KW-0479">Metal-binding</keyword>
<dbReference type="InterPro" id="IPR042778">
    <property type="entry name" value="ZCWPW1/ZCWPW2"/>
</dbReference>
<dbReference type="PROSITE" id="PS51050">
    <property type="entry name" value="ZF_CW"/>
    <property type="match status" value="2"/>
</dbReference>
<feature type="region of interest" description="Disordered" evidence="4">
    <location>
        <begin position="1"/>
        <end position="160"/>
    </location>
</feature>
<name>A0ABD3SET0_9STRA</name>
<protein>
    <recommendedName>
        <fullName evidence="5">CW-type domain-containing protein</fullName>
    </recommendedName>
</protein>
<feature type="compositionally biased region" description="Basic residues" evidence="4">
    <location>
        <begin position="258"/>
        <end position="269"/>
    </location>
</feature>
<feature type="compositionally biased region" description="Low complexity" evidence="4">
    <location>
        <begin position="225"/>
        <end position="234"/>
    </location>
</feature>
<evidence type="ECO:0000259" key="5">
    <source>
        <dbReference type="PROSITE" id="PS51050"/>
    </source>
</evidence>
<feature type="compositionally biased region" description="Basic residues" evidence="4">
    <location>
        <begin position="17"/>
        <end position="31"/>
    </location>
</feature>
<feature type="compositionally biased region" description="Acidic residues" evidence="4">
    <location>
        <begin position="301"/>
        <end position="310"/>
    </location>
</feature>
<proteinExistence type="predicted"/>
<feature type="region of interest" description="Disordered" evidence="4">
    <location>
        <begin position="392"/>
        <end position="413"/>
    </location>
</feature>
<feature type="region of interest" description="Disordered" evidence="4">
    <location>
        <begin position="201"/>
        <end position="328"/>
    </location>
</feature>
<feature type="domain" description="CW-type" evidence="5">
    <location>
        <begin position="349"/>
        <end position="402"/>
    </location>
</feature>